<comment type="caution">
    <text evidence="5">The sequence shown here is derived from an EMBL/GenBank/DDBJ whole genome shotgun (WGS) entry which is preliminary data.</text>
</comment>
<dbReference type="SUPFAM" id="SSF52317">
    <property type="entry name" value="Class I glutamine amidotransferase-like"/>
    <property type="match status" value="1"/>
</dbReference>
<dbReference type="Gene3D" id="3.40.50.880">
    <property type="match status" value="1"/>
</dbReference>
<dbReference type="InterPro" id="IPR029062">
    <property type="entry name" value="Class_I_gatase-like"/>
</dbReference>
<keyword evidence="2" id="KW-0645">Protease</keyword>
<evidence type="ECO:0000256" key="4">
    <source>
        <dbReference type="ARBA" id="ARBA00022825"/>
    </source>
</evidence>
<evidence type="ECO:0000256" key="2">
    <source>
        <dbReference type="ARBA" id="ARBA00022670"/>
    </source>
</evidence>
<evidence type="ECO:0000313" key="5">
    <source>
        <dbReference type="EMBL" id="MFC4334766.1"/>
    </source>
</evidence>
<organism evidence="5 6">
    <name type="scientific">Salininema proteolyticum</name>
    <dbReference type="NCBI Taxonomy" id="1607685"/>
    <lineage>
        <taxon>Bacteria</taxon>
        <taxon>Bacillati</taxon>
        <taxon>Actinomycetota</taxon>
        <taxon>Actinomycetes</taxon>
        <taxon>Glycomycetales</taxon>
        <taxon>Glycomycetaceae</taxon>
        <taxon>Salininema</taxon>
    </lineage>
</organism>
<keyword evidence="3" id="KW-0378">Hydrolase</keyword>
<dbReference type="PANTHER" id="PTHR20842:SF0">
    <property type="entry name" value="ALPHA-ASPARTYL DIPEPTIDASE"/>
    <property type="match status" value="1"/>
</dbReference>
<accession>A0ABV8TWL0</accession>
<dbReference type="Pfam" id="PF03575">
    <property type="entry name" value="Peptidase_S51"/>
    <property type="match status" value="1"/>
</dbReference>
<sequence length="235" mass="25186">MAPPAPEPTVITLGGGFGIDEDTLLDDFALARTGKDRPKVCFLATASGDAALYYERFDAAMAKHDCEPSHLKLFARDSTDPREHLLSQDVIYVGGGNTANLLAVWRVHGIDAIMREAYEAGIVLCGISAGSNCWFEASSTDSFGDFRSLPDGLGLLEGSFCPHYNTEPERQKLYSEAIRAGEIPPGLALDDGALAVFTDGKLTEVRTRRTDSEGPTLYSVDGDGVEPHAALPFSS</sequence>
<proteinExistence type="inferred from homology"/>
<dbReference type="CDD" id="cd03146">
    <property type="entry name" value="GAT1_Peptidase_E"/>
    <property type="match status" value="1"/>
</dbReference>
<comment type="similarity">
    <text evidence="1">Belongs to the peptidase S51 family.</text>
</comment>
<keyword evidence="4" id="KW-0720">Serine protease</keyword>
<name>A0ABV8TWL0_9ACTN</name>
<dbReference type="EMBL" id="JBHSDK010000009">
    <property type="protein sequence ID" value="MFC4334766.1"/>
    <property type="molecule type" value="Genomic_DNA"/>
</dbReference>
<reference evidence="6" key="1">
    <citation type="journal article" date="2019" name="Int. J. Syst. Evol. Microbiol.">
        <title>The Global Catalogue of Microorganisms (GCM) 10K type strain sequencing project: providing services to taxonomists for standard genome sequencing and annotation.</title>
        <authorList>
            <consortium name="The Broad Institute Genomics Platform"/>
            <consortium name="The Broad Institute Genome Sequencing Center for Infectious Disease"/>
            <person name="Wu L."/>
            <person name="Ma J."/>
        </authorList>
    </citation>
    <scope>NUCLEOTIDE SEQUENCE [LARGE SCALE GENOMIC DNA]</scope>
    <source>
        <strain evidence="6">IBRC-M 10908</strain>
    </source>
</reference>
<evidence type="ECO:0000313" key="6">
    <source>
        <dbReference type="Proteomes" id="UP001595823"/>
    </source>
</evidence>
<evidence type="ECO:0000256" key="1">
    <source>
        <dbReference type="ARBA" id="ARBA00006534"/>
    </source>
</evidence>
<keyword evidence="6" id="KW-1185">Reference proteome</keyword>
<dbReference type="InterPro" id="IPR005320">
    <property type="entry name" value="Peptidase_S51"/>
</dbReference>
<protein>
    <submittedName>
        <fullName evidence="5">Type 1 glutamine amidotransferase-like domain-containing protein</fullName>
    </submittedName>
</protein>
<evidence type="ECO:0000256" key="3">
    <source>
        <dbReference type="ARBA" id="ARBA00022801"/>
    </source>
</evidence>
<dbReference type="RefSeq" id="WP_380618783.1">
    <property type="nucleotide sequence ID" value="NZ_JBHSDK010000009.1"/>
</dbReference>
<dbReference type="Proteomes" id="UP001595823">
    <property type="component" value="Unassembled WGS sequence"/>
</dbReference>
<gene>
    <name evidence="5" type="ORF">ACFPET_06105</name>
</gene>
<dbReference type="PANTHER" id="PTHR20842">
    <property type="entry name" value="PROTEASE S51 ALPHA-ASPARTYL DIPEPTIDASE"/>
    <property type="match status" value="1"/>
</dbReference>